<comment type="similarity">
    <text evidence="1">Belongs to the iron-sulfur cluster assembly SufBD family.</text>
</comment>
<dbReference type="Pfam" id="PF01458">
    <property type="entry name" value="SUFBD_core"/>
    <property type="match status" value="1"/>
</dbReference>
<feature type="domain" description="SUF system FeS cluster assembly SufBD N-terminal" evidence="3">
    <location>
        <begin position="143"/>
        <end position="205"/>
    </location>
</feature>
<accession>A0A218NNQ7</accession>
<dbReference type="GO" id="GO:0016226">
    <property type="term" value="P:iron-sulfur cluster assembly"/>
    <property type="evidence" value="ECO:0007669"/>
    <property type="project" value="InterPro"/>
</dbReference>
<evidence type="ECO:0000256" key="1">
    <source>
        <dbReference type="ARBA" id="ARBA00043967"/>
    </source>
</evidence>
<protein>
    <submittedName>
        <fullName evidence="4">FeS assembly protein SufB</fullName>
    </submittedName>
</protein>
<dbReference type="Proteomes" id="UP000197679">
    <property type="component" value="Chromosome"/>
</dbReference>
<reference evidence="4 5" key="1">
    <citation type="journal article" date="2017" name="Nat. Commun.">
        <title>'ARMAN' archaea depend on association with euryarchaeal host in culture and in situ.</title>
        <authorList>
            <person name="Golyshina O."/>
            <person name="Toshchakov S."/>
            <person name="Makarova K."/>
            <person name="Gavrilov S."/>
            <person name="Korzhenkov A."/>
            <person name="La Cono V."/>
            <person name="Arcadi E."/>
            <person name="Nechitaylo T."/>
            <person name="Ferrer M."/>
            <person name="Kublanov I."/>
            <person name="Wolf Y."/>
            <person name="Yakimov M."/>
            <person name="Golyshin P."/>
            <person name="Slesarev A."/>
            <person name="Kozyavkin S."/>
        </authorList>
    </citation>
    <scope>NUCLEOTIDE SEQUENCE [LARGE SCALE GENOMIC DNA]</scope>
    <source>
        <strain evidence="4 5">Mia14</strain>
    </source>
</reference>
<dbReference type="Pfam" id="PF19295">
    <property type="entry name" value="SufBD_N"/>
    <property type="match status" value="1"/>
</dbReference>
<dbReference type="RefSeq" id="WP_269799405.1">
    <property type="nucleotide sequence ID" value="NZ_CP019964.1"/>
</dbReference>
<feature type="domain" description="SUF system FeS cluster assembly SufBD core" evidence="2">
    <location>
        <begin position="208"/>
        <end position="442"/>
    </location>
</feature>
<evidence type="ECO:0000259" key="2">
    <source>
        <dbReference type="Pfam" id="PF01458"/>
    </source>
</evidence>
<dbReference type="InterPro" id="IPR037284">
    <property type="entry name" value="SUF_FeS_clus_asmbl_SufBD_sf"/>
</dbReference>
<dbReference type="NCBIfam" id="TIGR01980">
    <property type="entry name" value="sufB"/>
    <property type="match status" value="1"/>
</dbReference>
<dbReference type="InterPro" id="IPR055346">
    <property type="entry name" value="Fe-S_cluster_assembly_SufBD"/>
</dbReference>
<organism evidence="4 5">
    <name type="scientific">Candidatus Mancarchaeum acidiphilum</name>
    <dbReference type="NCBI Taxonomy" id="1920749"/>
    <lineage>
        <taxon>Archaea</taxon>
        <taxon>Candidatus Micrarchaeota</taxon>
        <taxon>Candidatus Mancarchaeum</taxon>
    </lineage>
</organism>
<gene>
    <name evidence="4" type="ORF">Mia14_0820</name>
</gene>
<proteinExistence type="inferred from homology"/>
<dbReference type="InterPro" id="IPR045595">
    <property type="entry name" value="SufBD_N"/>
</dbReference>
<evidence type="ECO:0000313" key="4">
    <source>
        <dbReference type="EMBL" id="ASI14111.1"/>
    </source>
</evidence>
<evidence type="ECO:0000259" key="3">
    <source>
        <dbReference type="Pfam" id="PF19295"/>
    </source>
</evidence>
<dbReference type="SUPFAM" id="SSF101960">
    <property type="entry name" value="Stabilizer of iron transporter SufD"/>
    <property type="match status" value="1"/>
</dbReference>
<dbReference type="PANTHER" id="PTHR30508:SF1">
    <property type="entry name" value="UPF0051 PROTEIN ABCI8, CHLOROPLASTIC-RELATED"/>
    <property type="match status" value="1"/>
</dbReference>
<dbReference type="InterPro" id="IPR010231">
    <property type="entry name" value="SUF_FeS_clus_asmbl_SufB"/>
</dbReference>
<dbReference type="GeneID" id="33314369"/>
<dbReference type="InterPro" id="IPR000825">
    <property type="entry name" value="SUF_FeS_clus_asmbl_SufBD_core"/>
</dbReference>
<dbReference type="PANTHER" id="PTHR30508">
    <property type="entry name" value="FES CLUSTER ASSEMBLY PROTEIN SUF"/>
    <property type="match status" value="1"/>
</dbReference>
<dbReference type="AlphaFoldDB" id="A0A218NNQ7"/>
<sequence length="471" mass="52614">MSDLANSVLQEEKEYAEKYGFSDKLAYDEMKVGISEDVVIHISKLKNEPEWMLKKRLLGYKIFKDKPVPNWGPDLSQINYDSIYYYKKPKSSQNSDNWDKVPEEIKRTFDKLGVPEAERKFFAGGAAQYDSEVVYHHLKDDLEKRGVIFTDMDTAVKEHPDLVKKYFGSVIPPTDNKYAALNTATWSGGSFIYVPKGVKLSLPLQAYFRINAESSGQFERTLIIADEDADVTYIEGCTAPIYINSSLHAAVVELVAKKGAHIRYVTVQNWSKNVYNLVTQRAFAAENARVEWIDANIGSGANMKYPSVYLQGEGAKGEILSIAVAGDSQRQDTGGKVYHLASNTTSKIISKSISKGTGITTYRGLVHIDSRARNARSTVKCDALLLDENSKTNTYPYNEIYADDAFVSHEATVGRLGEDELFYLMSRGLSEDDAIATAVLGFIQPLVEVLPMEYSLELKRLIKMDTSNSVG</sequence>
<name>A0A218NNQ7_9ARCH</name>
<dbReference type="EMBL" id="CP019964">
    <property type="protein sequence ID" value="ASI14111.1"/>
    <property type="molecule type" value="Genomic_DNA"/>
</dbReference>
<evidence type="ECO:0000313" key="5">
    <source>
        <dbReference type="Proteomes" id="UP000197679"/>
    </source>
</evidence>
<dbReference type="KEGG" id="marh:Mia14_0820"/>
<keyword evidence="5" id="KW-1185">Reference proteome</keyword>